<gene>
    <name evidence="3" type="ORF">EUGRSUZ_G02731</name>
</gene>
<dbReference type="Gramene" id="KCW65262">
    <property type="protein sequence ID" value="KCW65262"/>
    <property type="gene ID" value="EUGRSUZ_G02731"/>
</dbReference>
<dbReference type="EMBL" id="KK198759">
    <property type="protein sequence ID" value="KCW65261.1"/>
    <property type="molecule type" value="Genomic_DNA"/>
</dbReference>
<evidence type="ECO:0000256" key="1">
    <source>
        <dbReference type="SAM" id="MobiDB-lite"/>
    </source>
</evidence>
<dbReference type="STRING" id="71139.A0A059BH80"/>
<feature type="compositionally biased region" description="Basic and acidic residues" evidence="1">
    <location>
        <begin position="224"/>
        <end position="233"/>
    </location>
</feature>
<dbReference type="EMBL" id="KK198759">
    <property type="protein sequence ID" value="KCW65262.1"/>
    <property type="molecule type" value="Genomic_DNA"/>
</dbReference>
<dbReference type="InterPro" id="IPR058941">
    <property type="entry name" value="HTH_AT3G52170-like"/>
</dbReference>
<dbReference type="AlphaFoldDB" id="A0A059BH80"/>
<reference evidence="3" key="1">
    <citation type="submission" date="2013-07" db="EMBL/GenBank/DDBJ databases">
        <title>The genome of Eucalyptus grandis.</title>
        <authorList>
            <person name="Schmutz J."/>
            <person name="Hayes R."/>
            <person name="Myburg A."/>
            <person name="Tuskan G."/>
            <person name="Grattapaglia D."/>
            <person name="Rokhsar D.S."/>
        </authorList>
    </citation>
    <scope>NUCLEOTIDE SEQUENCE</scope>
    <source>
        <tissue evidence="3">Leaf extractions</tissue>
    </source>
</reference>
<protein>
    <recommendedName>
        <fullName evidence="2">AT3G52170-like helix-turn-helix domain-containing protein</fullName>
    </recommendedName>
</protein>
<feature type="compositionally biased region" description="Polar residues" evidence="1">
    <location>
        <begin position="367"/>
        <end position="381"/>
    </location>
</feature>
<feature type="domain" description="AT3G52170-like helix-turn-helix" evidence="2">
    <location>
        <begin position="33"/>
        <end position="81"/>
    </location>
</feature>
<dbReference type="Gramene" id="KCW65261">
    <property type="protein sequence ID" value="KCW65261"/>
    <property type="gene ID" value="EUGRSUZ_G02731"/>
</dbReference>
<sequence length="445" mass="48515">MHGIKGGWVGQTFALAKRNESENSGRKARIRRSKEERKSMVEAFIKKHQKSNDGNFPSLNLTHKEVGGSFYTVREIVREIIQENRVLGPAKFVQDGQSIDQFLEQNPLGTIATETQVAISLPSKELDHQADPRELGFLSVGNSNGHQEPKVEDREIVNGSQVDIKSKEFDGLASTEFLENGVEEAGKNLNAFAESTSRSINLTSVEVETFPLRSVGEPNDCVDRSVGEGRNEASQEQNAEAHLVSGSDSAVLYETNSREKTHSMEENTAEVSASASPGPLGQIPHLVDVEVVEDFADSLLKNSNGSFPKENIPRDADCSMDANDASVSVEGLSSTPAEYKQDMNAAGAEEMSLQARNVPSGVDSESIDSNSTRTDSEVSSQALKLKPEPNVQPNGSVQKGINPPLDRINLESWEVSSKNSSKQPMNPIFAVIKAIIVSFLKFWTE</sequence>
<organism evidence="3">
    <name type="scientific">Eucalyptus grandis</name>
    <name type="common">Flooded gum</name>
    <dbReference type="NCBI Taxonomy" id="71139"/>
    <lineage>
        <taxon>Eukaryota</taxon>
        <taxon>Viridiplantae</taxon>
        <taxon>Streptophyta</taxon>
        <taxon>Embryophyta</taxon>
        <taxon>Tracheophyta</taxon>
        <taxon>Spermatophyta</taxon>
        <taxon>Magnoliopsida</taxon>
        <taxon>eudicotyledons</taxon>
        <taxon>Gunneridae</taxon>
        <taxon>Pentapetalae</taxon>
        <taxon>rosids</taxon>
        <taxon>malvids</taxon>
        <taxon>Myrtales</taxon>
        <taxon>Myrtaceae</taxon>
        <taxon>Myrtoideae</taxon>
        <taxon>Eucalypteae</taxon>
        <taxon>Eucalyptus</taxon>
    </lineage>
</organism>
<proteinExistence type="predicted"/>
<feature type="compositionally biased region" description="Basic and acidic residues" evidence="1">
    <location>
        <begin position="256"/>
        <end position="265"/>
    </location>
</feature>
<evidence type="ECO:0000259" key="2">
    <source>
        <dbReference type="Pfam" id="PF25896"/>
    </source>
</evidence>
<dbReference type="eggNOG" id="ENOG502RFX1">
    <property type="taxonomic scope" value="Eukaryota"/>
</dbReference>
<name>A0A059BH80_EUCGR</name>
<evidence type="ECO:0000313" key="3">
    <source>
        <dbReference type="EMBL" id="KCW65261.1"/>
    </source>
</evidence>
<feature type="region of interest" description="Disordered" evidence="1">
    <location>
        <begin position="356"/>
        <end position="381"/>
    </location>
</feature>
<feature type="region of interest" description="Disordered" evidence="1">
    <location>
        <begin position="224"/>
        <end position="280"/>
    </location>
</feature>
<dbReference type="PANTHER" id="PTHR34568:SF1">
    <property type="entry name" value="DNA BINDING PROTEIN"/>
    <property type="match status" value="1"/>
</dbReference>
<dbReference type="Pfam" id="PF25896">
    <property type="entry name" value="HTH_AT3G52170"/>
    <property type="match status" value="1"/>
</dbReference>
<dbReference type="FunCoup" id="A0A059BH80">
    <property type="interactions" value="1004"/>
</dbReference>
<accession>A0A059BH80</accession>
<dbReference type="InterPro" id="IPR058942">
    <property type="entry name" value="AT3G52170-like"/>
</dbReference>
<dbReference type="PANTHER" id="PTHR34568">
    <property type="entry name" value="RRM DOMAIN-CONTAINING PROTEIN"/>
    <property type="match status" value="1"/>
</dbReference>